<sequence>MKIFVCIKQVPGVSEVKINPDTNTLVREGVKSMINPTDRNAIELALELKEKQVSEVIVLSMGPPQAEEVLREAVAMGADRGFLLSDRAFAGADTLATSYTLSLAIEKILNENIPNEKYLVICGAQAVDGDTGQVPPELAEELNIPQITYVQNVELVNGNIVVERVFRITETVIIETKLPALISVLKDINKPRYPSIAGIMKAHKTSSVKVLDAKSLNADKAKIGLNGSKTEVLNIFTPEIKGAHVILQGTT</sequence>
<name>A0A0F9DXQ2_9ZZZZ</name>
<dbReference type="PANTHER" id="PTHR21294">
    <property type="entry name" value="ELECTRON TRANSFER FLAVOPROTEIN BETA-SUBUNIT"/>
    <property type="match status" value="1"/>
</dbReference>
<accession>A0A0F9DXQ2</accession>
<organism evidence="2">
    <name type="scientific">marine sediment metagenome</name>
    <dbReference type="NCBI Taxonomy" id="412755"/>
    <lineage>
        <taxon>unclassified sequences</taxon>
        <taxon>metagenomes</taxon>
        <taxon>ecological metagenomes</taxon>
    </lineage>
</organism>
<dbReference type="CDD" id="cd01714">
    <property type="entry name" value="ETF_beta"/>
    <property type="match status" value="1"/>
</dbReference>
<dbReference type="GO" id="GO:0009055">
    <property type="term" value="F:electron transfer activity"/>
    <property type="evidence" value="ECO:0007669"/>
    <property type="project" value="InterPro"/>
</dbReference>
<dbReference type="InterPro" id="IPR012255">
    <property type="entry name" value="ETF_b"/>
</dbReference>
<dbReference type="Pfam" id="PF01012">
    <property type="entry name" value="ETF"/>
    <property type="match status" value="1"/>
</dbReference>
<dbReference type="Gene3D" id="3.40.50.620">
    <property type="entry name" value="HUPs"/>
    <property type="match status" value="1"/>
</dbReference>
<dbReference type="SMART" id="SM00893">
    <property type="entry name" value="ETF"/>
    <property type="match status" value="1"/>
</dbReference>
<dbReference type="EMBL" id="LAZR01027149">
    <property type="protein sequence ID" value="KKL66608.1"/>
    <property type="molecule type" value="Genomic_DNA"/>
</dbReference>
<gene>
    <name evidence="2" type="ORF">LCGC14_2143290</name>
</gene>
<comment type="caution">
    <text evidence="2">The sequence shown here is derived from an EMBL/GenBank/DDBJ whole genome shotgun (WGS) entry which is preliminary data.</text>
</comment>
<evidence type="ECO:0000259" key="1">
    <source>
        <dbReference type="SMART" id="SM00893"/>
    </source>
</evidence>
<dbReference type="AlphaFoldDB" id="A0A0F9DXQ2"/>
<evidence type="ECO:0000313" key="2">
    <source>
        <dbReference type="EMBL" id="KKL66608.1"/>
    </source>
</evidence>
<feature type="non-terminal residue" evidence="2">
    <location>
        <position position="251"/>
    </location>
</feature>
<reference evidence="2" key="1">
    <citation type="journal article" date="2015" name="Nature">
        <title>Complex archaea that bridge the gap between prokaryotes and eukaryotes.</title>
        <authorList>
            <person name="Spang A."/>
            <person name="Saw J.H."/>
            <person name="Jorgensen S.L."/>
            <person name="Zaremba-Niedzwiedzka K."/>
            <person name="Martijn J."/>
            <person name="Lind A.E."/>
            <person name="van Eijk R."/>
            <person name="Schleper C."/>
            <person name="Guy L."/>
            <person name="Ettema T.J."/>
        </authorList>
    </citation>
    <scope>NUCLEOTIDE SEQUENCE</scope>
</reference>
<dbReference type="PIRSF" id="PIRSF000090">
    <property type="entry name" value="Beta-ETF"/>
    <property type="match status" value="1"/>
</dbReference>
<dbReference type="InterPro" id="IPR033948">
    <property type="entry name" value="ETF_beta_N"/>
</dbReference>
<protein>
    <recommendedName>
        <fullName evidence="1">Electron transfer flavoprotein alpha/beta-subunit N-terminal domain-containing protein</fullName>
    </recommendedName>
</protein>
<dbReference type="InterPro" id="IPR014730">
    <property type="entry name" value="ETF_a/b_N"/>
</dbReference>
<dbReference type="PANTHER" id="PTHR21294:SF17">
    <property type="entry name" value="PROTEIN FIXA"/>
    <property type="match status" value="1"/>
</dbReference>
<dbReference type="InterPro" id="IPR014729">
    <property type="entry name" value="Rossmann-like_a/b/a_fold"/>
</dbReference>
<dbReference type="SUPFAM" id="SSF52402">
    <property type="entry name" value="Adenine nucleotide alpha hydrolases-like"/>
    <property type="match status" value="1"/>
</dbReference>
<proteinExistence type="predicted"/>
<feature type="domain" description="Electron transfer flavoprotein alpha/beta-subunit N-terminal" evidence="1">
    <location>
        <begin position="22"/>
        <end position="220"/>
    </location>
</feature>